<sequence length="110" mass="12551">MMYWDLEQELERCSAGSVTYRRDAKRLEFTATDDTRYDVVVNELTLRNALQAVLLSSWHEAESSDGPRVESHERAIAELAERFEHLHQVGEDPMAVLRRKRDASGGSLAC</sequence>
<accession>A0A930V4K1</accession>
<dbReference type="RefSeq" id="WP_194504986.1">
    <property type="nucleotide sequence ID" value="NZ_JADIVZ010000014.1"/>
</dbReference>
<comment type="caution">
    <text evidence="1">The sequence shown here is derived from an EMBL/GenBank/DDBJ whole genome shotgun (WGS) entry which is preliminary data.</text>
</comment>
<name>A0A930V4K1_9ACTN</name>
<evidence type="ECO:0000313" key="1">
    <source>
        <dbReference type="EMBL" id="MBF4163726.1"/>
    </source>
</evidence>
<dbReference type="Proteomes" id="UP000656804">
    <property type="component" value="Unassembled WGS sequence"/>
</dbReference>
<dbReference type="EMBL" id="JADIVZ010000014">
    <property type="protein sequence ID" value="MBF4163726.1"/>
    <property type="molecule type" value="Genomic_DNA"/>
</dbReference>
<proteinExistence type="predicted"/>
<dbReference type="AlphaFoldDB" id="A0A930V4K1"/>
<organism evidence="1 2">
    <name type="scientific">Nocardioides acrostichi</name>
    <dbReference type="NCBI Taxonomy" id="2784339"/>
    <lineage>
        <taxon>Bacteria</taxon>
        <taxon>Bacillati</taxon>
        <taxon>Actinomycetota</taxon>
        <taxon>Actinomycetes</taxon>
        <taxon>Propionibacteriales</taxon>
        <taxon>Nocardioidaceae</taxon>
        <taxon>Nocardioides</taxon>
    </lineage>
</organism>
<keyword evidence="2" id="KW-1185">Reference proteome</keyword>
<gene>
    <name evidence="1" type="ORF">ISG29_18770</name>
</gene>
<reference evidence="1" key="1">
    <citation type="submission" date="2020-11" db="EMBL/GenBank/DDBJ databases">
        <title>Nocardioides sp. CBS4Y-1, whole genome shotgun sequence.</title>
        <authorList>
            <person name="Tuo L."/>
        </authorList>
    </citation>
    <scope>NUCLEOTIDE SEQUENCE</scope>
    <source>
        <strain evidence="1">CBS4Y-1</strain>
    </source>
</reference>
<evidence type="ECO:0000313" key="2">
    <source>
        <dbReference type="Proteomes" id="UP000656804"/>
    </source>
</evidence>
<protein>
    <submittedName>
        <fullName evidence="1">Uncharacterized protein</fullName>
    </submittedName>
</protein>